<feature type="transmembrane region" description="Helical" evidence="1">
    <location>
        <begin position="29"/>
        <end position="50"/>
    </location>
</feature>
<evidence type="ECO:0000256" key="1">
    <source>
        <dbReference type="SAM" id="Phobius"/>
    </source>
</evidence>
<keyword evidence="3" id="KW-1185">Reference proteome</keyword>
<evidence type="ECO:0000313" key="2">
    <source>
        <dbReference type="EMBL" id="MFC0424899.1"/>
    </source>
</evidence>
<dbReference type="Proteomes" id="UP001589855">
    <property type="component" value="Unassembled WGS sequence"/>
</dbReference>
<organism evidence="2 3">
    <name type="scientific">Lactiplantibacillus plajomi</name>
    <dbReference type="NCBI Taxonomy" id="1457217"/>
    <lineage>
        <taxon>Bacteria</taxon>
        <taxon>Bacillati</taxon>
        <taxon>Bacillota</taxon>
        <taxon>Bacilli</taxon>
        <taxon>Lactobacillales</taxon>
        <taxon>Lactobacillaceae</taxon>
        <taxon>Lactiplantibacillus</taxon>
    </lineage>
</organism>
<comment type="caution">
    <text evidence="2">The sequence shown here is derived from an EMBL/GenBank/DDBJ whole genome shotgun (WGS) entry which is preliminary data.</text>
</comment>
<accession>A0ABV6K5Z8</accession>
<dbReference type="RefSeq" id="WP_170178170.1">
    <property type="nucleotide sequence ID" value="NZ_BAABRM010000003.1"/>
</dbReference>
<keyword evidence="1" id="KW-0812">Transmembrane</keyword>
<dbReference type="EMBL" id="JBHLUK010000076">
    <property type="protein sequence ID" value="MFC0424899.1"/>
    <property type="molecule type" value="Genomic_DNA"/>
</dbReference>
<gene>
    <name evidence="2" type="ORF">ACFFGS_12255</name>
</gene>
<evidence type="ECO:0000313" key="3">
    <source>
        <dbReference type="Proteomes" id="UP001589855"/>
    </source>
</evidence>
<keyword evidence="1" id="KW-0472">Membrane</keyword>
<protein>
    <submittedName>
        <fullName evidence="2">Uncharacterized protein</fullName>
    </submittedName>
</protein>
<name>A0ABV6K5Z8_9LACO</name>
<keyword evidence="1" id="KW-1133">Transmembrane helix</keyword>
<sequence>MLLLIVVLIIIGIVGIRRRQPQIMLVAGLALIAIIIGLVWIMVAPVPTGLE</sequence>
<proteinExistence type="predicted"/>
<reference evidence="2 3" key="1">
    <citation type="submission" date="2024-09" db="EMBL/GenBank/DDBJ databases">
        <authorList>
            <person name="Sun Q."/>
            <person name="Mori K."/>
        </authorList>
    </citation>
    <scope>NUCLEOTIDE SEQUENCE [LARGE SCALE GENOMIC DNA]</scope>
    <source>
        <strain evidence="2 3">TBRC 4575</strain>
    </source>
</reference>